<evidence type="ECO:0000313" key="2">
    <source>
        <dbReference type="Proteomes" id="UP000023152"/>
    </source>
</evidence>
<dbReference type="OrthoDB" id="5984008at2759"/>
<accession>X6M2I7</accession>
<name>X6M2I7_RETFI</name>
<proteinExistence type="predicted"/>
<organism evidence="1 2">
    <name type="scientific">Reticulomyxa filosa</name>
    <dbReference type="NCBI Taxonomy" id="46433"/>
    <lineage>
        <taxon>Eukaryota</taxon>
        <taxon>Sar</taxon>
        <taxon>Rhizaria</taxon>
        <taxon>Retaria</taxon>
        <taxon>Foraminifera</taxon>
        <taxon>Monothalamids</taxon>
        <taxon>Reticulomyxidae</taxon>
        <taxon>Reticulomyxa</taxon>
    </lineage>
</organism>
<dbReference type="EMBL" id="ASPP01025353">
    <property type="protein sequence ID" value="ETO08104.1"/>
    <property type="molecule type" value="Genomic_DNA"/>
</dbReference>
<dbReference type="AlphaFoldDB" id="X6M2I7"/>
<protein>
    <submittedName>
        <fullName evidence="1">Uncharacterized protein</fullName>
    </submittedName>
</protein>
<dbReference type="Proteomes" id="UP000023152">
    <property type="component" value="Unassembled WGS sequence"/>
</dbReference>
<reference evidence="1 2" key="1">
    <citation type="journal article" date="2013" name="Curr. Biol.">
        <title>The Genome of the Foraminiferan Reticulomyxa filosa.</title>
        <authorList>
            <person name="Glockner G."/>
            <person name="Hulsmann N."/>
            <person name="Schleicher M."/>
            <person name="Noegel A.A."/>
            <person name="Eichinger L."/>
            <person name="Gallinger C."/>
            <person name="Pawlowski J."/>
            <person name="Sierra R."/>
            <person name="Euteneuer U."/>
            <person name="Pillet L."/>
            <person name="Moustafa A."/>
            <person name="Platzer M."/>
            <person name="Groth M."/>
            <person name="Szafranski K."/>
            <person name="Schliwa M."/>
        </authorList>
    </citation>
    <scope>NUCLEOTIDE SEQUENCE [LARGE SCALE GENOMIC DNA]</scope>
</reference>
<comment type="caution">
    <text evidence="1">The sequence shown here is derived from an EMBL/GenBank/DDBJ whole genome shotgun (WGS) entry which is preliminary data.</text>
</comment>
<gene>
    <name evidence="1" type="ORF">RFI_29286</name>
</gene>
<evidence type="ECO:0000313" key="1">
    <source>
        <dbReference type="EMBL" id="ETO08104.1"/>
    </source>
</evidence>
<keyword evidence="2" id="KW-1185">Reference proteome</keyword>
<sequence>MDSIKIKNLQKCEITVVKPSSLKGNERLLKKIQADLNQTFDIERFTILCSNSTKLQTAIAMMKKVEQLNLLVSGDKDFFNKQSKRKKY</sequence>